<sequence length="70" mass="7596">MSRSQAEGMFWLLAGVSMCLLAAGMALALVIWAAAPQGIYPHLLPGGSNYERRLEMAACPRLPVRNRPGR</sequence>
<proteinExistence type="predicted"/>
<protein>
    <submittedName>
        <fullName evidence="2">Uncharacterized protein</fullName>
    </submittedName>
</protein>
<name>A0ABU6CXU7_9GAMM</name>
<keyword evidence="1" id="KW-0812">Transmembrane</keyword>
<gene>
    <name evidence="2" type="ORF">VSS37_10435</name>
</gene>
<evidence type="ECO:0000256" key="1">
    <source>
        <dbReference type="SAM" id="Phobius"/>
    </source>
</evidence>
<comment type="caution">
    <text evidence="2">The sequence shown here is derived from an EMBL/GenBank/DDBJ whole genome shotgun (WGS) entry which is preliminary data.</text>
</comment>
<dbReference type="EMBL" id="JAYMYJ010000100">
    <property type="protein sequence ID" value="MEB4591396.1"/>
    <property type="molecule type" value="Genomic_DNA"/>
</dbReference>
<feature type="transmembrane region" description="Helical" evidence="1">
    <location>
        <begin position="12"/>
        <end position="35"/>
    </location>
</feature>
<dbReference type="Proteomes" id="UP001308005">
    <property type="component" value="Unassembled WGS sequence"/>
</dbReference>
<reference evidence="3" key="1">
    <citation type="submission" date="2023-07" db="EMBL/GenBank/DDBJ databases">
        <title>The carbon used by Thiothrix.</title>
        <authorList>
            <person name="Chen L."/>
        </authorList>
    </citation>
    <scope>NUCLEOTIDE SEQUENCE [LARGE SCALE GENOMIC DNA]</scope>
</reference>
<keyword evidence="1" id="KW-0472">Membrane</keyword>
<dbReference type="RefSeq" id="WP_324694965.1">
    <property type="nucleotide sequence ID" value="NZ_JAYMYJ010000100.1"/>
</dbReference>
<keyword evidence="3" id="KW-1185">Reference proteome</keyword>
<evidence type="ECO:0000313" key="3">
    <source>
        <dbReference type="Proteomes" id="UP001308005"/>
    </source>
</evidence>
<keyword evidence="1" id="KW-1133">Transmembrane helix</keyword>
<accession>A0ABU6CXU7</accession>
<organism evidence="2 3">
    <name type="scientific">Candidatus Thiothrix phosphatis</name>
    <dbReference type="NCBI Taxonomy" id="3112415"/>
    <lineage>
        <taxon>Bacteria</taxon>
        <taxon>Pseudomonadati</taxon>
        <taxon>Pseudomonadota</taxon>
        <taxon>Gammaproteobacteria</taxon>
        <taxon>Thiotrichales</taxon>
        <taxon>Thiotrichaceae</taxon>
        <taxon>Thiothrix</taxon>
    </lineage>
</organism>
<evidence type="ECO:0000313" key="2">
    <source>
        <dbReference type="EMBL" id="MEB4591396.1"/>
    </source>
</evidence>